<feature type="compositionally biased region" description="Low complexity" evidence="2">
    <location>
        <begin position="856"/>
        <end position="884"/>
    </location>
</feature>
<dbReference type="PANTHER" id="PTHR15228:SF25">
    <property type="entry name" value="F-BAR DOMAIN-CONTAINING PROTEIN"/>
    <property type="match status" value="1"/>
</dbReference>
<dbReference type="GO" id="GO:0007165">
    <property type="term" value="P:signal transduction"/>
    <property type="evidence" value="ECO:0007669"/>
    <property type="project" value="InterPro"/>
</dbReference>
<dbReference type="SUPFAM" id="SSF48350">
    <property type="entry name" value="GTPase activation domain, GAP"/>
    <property type="match status" value="1"/>
</dbReference>
<reference evidence="4" key="1">
    <citation type="submission" date="2023-08" db="EMBL/GenBank/DDBJ databases">
        <title>Black Yeasts Isolated from many extreme environments.</title>
        <authorList>
            <person name="Coleine C."/>
            <person name="Stajich J.E."/>
            <person name="Selbmann L."/>
        </authorList>
    </citation>
    <scope>NUCLEOTIDE SEQUENCE</scope>
    <source>
        <strain evidence="4">CCFEE 5401</strain>
    </source>
</reference>
<dbReference type="GO" id="GO:0060237">
    <property type="term" value="P:regulation of fungal-type cell wall organization"/>
    <property type="evidence" value="ECO:0007669"/>
    <property type="project" value="TreeGrafter"/>
</dbReference>
<dbReference type="Gene3D" id="1.10.555.10">
    <property type="entry name" value="Rho GTPase activation protein"/>
    <property type="match status" value="1"/>
</dbReference>
<feature type="compositionally biased region" description="Basic and acidic residues" evidence="2">
    <location>
        <begin position="940"/>
        <end position="950"/>
    </location>
</feature>
<dbReference type="InterPro" id="IPR000198">
    <property type="entry name" value="RhoGAP_dom"/>
</dbReference>
<protein>
    <recommendedName>
        <fullName evidence="3">Rho-GAP domain-containing protein</fullName>
    </recommendedName>
</protein>
<gene>
    <name evidence="4" type="ORF">LTR62_001548</name>
</gene>
<feature type="compositionally biased region" description="Polar residues" evidence="2">
    <location>
        <begin position="654"/>
        <end position="673"/>
    </location>
</feature>
<feature type="compositionally biased region" description="Polar residues" evidence="2">
    <location>
        <begin position="682"/>
        <end position="691"/>
    </location>
</feature>
<feature type="compositionally biased region" description="Polar residues" evidence="2">
    <location>
        <begin position="498"/>
        <end position="507"/>
    </location>
</feature>
<sequence>MANGGASVAQTAATGPKPAPPPEQSSSVAQKKDLSTWWRNFKRSDKKAEEQQGSVPHGIFGVPLQESIRWANVAISLYNDDGQSYIYGYVPIVVAKCGVYLKEKATDVEGIFRLAGSEKRIKELKVAFDSPDRYGKGLDWTGYTVHDAANILRRYFNQLPEPIIPLNFYERFREPLRNHQAQAVGHIEAQSPSVGNFDGRSAIKVYQNLITELPPLNRQLLLYILDLLAVFASKSDLNKMTTANLAAIFQPGILSHPQHDMAPGEYRLSQDILIFLIENQDSFLIGMQGTEADPETVRDVQSGTPSQRPTTPTTPNRSKTVIDRSSSSASAGAESVRKYGGLRRNVSVSSRHSKKSEQGPTPVTPALGSPATPTSGVYRSNTAPSRRKVGSTNHSPRFSREKTSDPPTPSPGAVTVTEERKELVGNSMQSTPVPSNTPAFPVVPQPEIMSASSSEATTPLAGVVSDTASTVNTTPKKDTTPLLAPPRGSGEVNRDRSASNTPSTVSSRGFLDIFKQSPTSDSEARKPNKLQKKHRIPGSALSSAQSSTQSLEQISAQETIQQQPPKTPPSQLRDVFENEATTARSTYATAQSTPVQPTPQRNRTDATLRPTTSPSQSYHSTDLSDADLAGDDMPAQTAEQTEQREKKRHRWRLSRTQNRIDQSQTPDASQDNPMGSMAARELQTSRSTVGSSIGGNPARRSFQEPTSLMPSATDPAAGRPIHQASFQSSSTEQQVFSDSEREKKSGPMSWIRSKIQERKEKDAEKRAKTPERKQEGEGRQREQSKQDLRLPSEAMPVRGKSLEMQRAAAAGVGVRSSSGAGQGPLATPTNQQGPPPPQATSILYAAPLAPTPNVGPTLTATPASMAPMPTTMPMATSTPTPHSSIPAASSSVQPQYVDTRQQQPPQTFYPLQHAANAHAPPAINEPGAALDAPFAPAQGEPRREAEDQNVERQGSSSYPAASAVKDGDGGDQGVGQAM</sequence>
<feature type="compositionally biased region" description="Polar residues" evidence="2">
    <location>
        <begin position="552"/>
        <end position="564"/>
    </location>
</feature>
<feature type="compositionally biased region" description="Basic and acidic residues" evidence="2">
    <location>
        <begin position="754"/>
        <end position="790"/>
    </location>
</feature>
<feature type="compositionally biased region" description="Low complexity" evidence="2">
    <location>
        <begin position="913"/>
        <end position="924"/>
    </location>
</feature>
<feature type="compositionally biased region" description="Low complexity" evidence="2">
    <location>
        <begin position="805"/>
        <end position="819"/>
    </location>
</feature>
<dbReference type="InterPro" id="IPR051025">
    <property type="entry name" value="RhoGAP"/>
</dbReference>
<evidence type="ECO:0000313" key="4">
    <source>
        <dbReference type="EMBL" id="KAK5115348.1"/>
    </source>
</evidence>
<dbReference type="Pfam" id="PF00620">
    <property type="entry name" value="RhoGAP"/>
    <property type="match status" value="1"/>
</dbReference>
<feature type="region of interest" description="Disordered" evidence="2">
    <location>
        <begin position="1"/>
        <end position="33"/>
    </location>
</feature>
<dbReference type="GO" id="GO:0005096">
    <property type="term" value="F:GTPase activator activity"/>
    <property type="evidence" value="ECO:0007669"/>
    <property type="project" value="UniProtKB-KW"/>
</dbReference>
<feature type="compositionally biased region" description="Low complexity" evidence="2">
    <location>
        <begin position="539"/>
        <end position="551"/>
    </location>
</feature>
<dbReference type="PROSITE" id="PS50238">
    <property type="entry name" value="RHOGAP"/>
    <property type="match status" value="1"/>
</dbReference>
<feature type="region of interest" description="Disordered" evidence="2">
    <location>
        <begin position="294"/>
        <end position="978"/>
    </location>
</feature>
<name>A0AAN7TKA7_9PEZI</name>
<dbReference type="InterPro" id="IPR008936">
    <property type="entry name" value="Rho_GTPase_activation_prot"/>
</dbReference>
<feature type="compositionally biased region" description="Polar residues" evidence="2">
    <location>
        <begin position="886"/>
        <end position="906"/>
    </location>
</feature>
<dbReference type="AlphaFoldDB" id="A0AAN7TKA7"/>
<evidence type="ECO:0000259" key="3">
    <source>
        <dbReference type="PROSITE" id="PS50238"/>
    </source>
</evidence>
<feature type="compositionally biased region" description="Polar residues" evidence="2">
    <location>
        <begin position="609"/>
        <end position="623"/>
    </location>
</feature>
<feature type="compositionally biased region" description="Polar residues" evidence="2">
    <location>
        <begin position="724"/>
        <end position="737"/>
    </location>
</feature>
<feature type="domain" description="Rho-GAP" evidence="3">
    <location>
        <begin position="75"/>
        <end position="284"/>
    </location>
</feature>
<dbReference type="PANTHER" id="PTHR15228">
    <property type="entry name" value="SPERMATHECAL PHYSIOLOGY VARIANT"/>
    <property type="match status" value="1"/>
</dbReference>
<evidence type="ECO:0000256" key="1">
    <source>
        <dbReference type="ARBA" id="ARBA00022468"/>
    </source>
</evidence>
<feature type="compositionally biased region" description="Polar residues" evidence="2">
    <location>
        <begin position="299"/>
        <end position="308"/>
    </location>
</feature>
<comment type="caution">
    <text evidence="4">The sequence shown here is derived from an EMBL/GenBank/DDBJ whole genome shotgun (WGS) entry which is preliminary data.</text>
</comment>
<organism evidence="4 5">
    <name type="scientific">Meristemomyces frigidus</name>
    <dbReference type="NCBI Taxonomy" id="1508187"/>
    <lineage>
        <taxon>Eukaryota</taxon>
        <taxon>Fungi</taxon>
        <taxon>Dikarya</taxon>
        <taxon>Ascomycota</taxon>
        <taxon>Pezizomycotina</taxon>
        <taxon>Dothideomycetes</taxon>
        <taxon>Dothideomycetidae</taxon>
        <taxon>Mycosphaerellales</taxon>
        <taxon>Teratosphaeriaceae</taxon>
        <taxon>Meristemomyces</taxon>
    </lineage>
</organism>
<accession>A0AAN7TKA7</accession>
<feature type="compositionally biased region" description="Low complexity" evidence="2">
    <location>
        <begin position="325"/>
        <end position="334"/>
    </location>
</feature>
<dbReference type="Proteomes" id="UP001310890">
    <property type="component" value="Unassembled WGS sequence"/>
</dbReference>
<dbReference type="SMART" id="SM00324">
    <property type="entry name" value="RhoGAP"/>
    <property type="match status" value="1"/>
</dbReference>
<dbReference type="EMBL" id="JAVRRL010000013">
    <property type="protein sequence ID" value="KAK5115348.1"/>
    <property type="molecule type" value="Genomic_DNA"/>
</dbReference>
<keyword evidence="1" id="KW-0343">GTPase activation</keyword>
<dbReference type="GO" id="GO:0005938">
    <property type="term" value="C:cell cortex"/>
    <property type="evidence" value="ECO:0007669"/>
    <property type="project" value="TreeGrafter"/>
</dbReference>
<evidence type="ECO:0000313" key="5">
    <source>
        <dbReference type="Proteomes" id="UP001310890"/>
    </source>
</evidence>
<evidence type="ECO:0000256" key="2">
    <source>
        <dbReference type="SAM" id="MobiDB-lite"/>
    </source>
</evidence>
<feature type="compositionally biased region" description="Polar residues" evidence="2">
    <location>
        <begin position="371"/>
        <end position="396"/>
    </location>
</feature>
<dbReference type="CDD" id="cd04396">
    <property type="entry name" value="RhoGAP_fSAC7_BAG7"/>
    <property type="match status" value="1"/>
</dbReference>
<feature type="compositionally biased region" description="Basic residues" evidence="2">
    <location>
        <begin position="527"/>
        <end position="536"/>
    </location>
</feature>
<proteinExistence type="predicted"/>
<feature type="compositionally biased region" description="Polar residues" evidence="2">
    <location>
        <begin position="426"/>
        <end position="438"/>
    </location>
</feature>
<feature type="compositionally biased region" description="Polar residues" evidence="2">
    <location>
        <begin position="579"/>
        <end position="601"/>
    </location>
</feature>